<proteinExistence type="predicted"/>
<reference evidence="3" key="1">
    <citation type="submission" date="2017-05" db="EMBL/GenBank/DDBJ databases">
        <authorList>
            <person name="Song R."/>
            <person name="Chenine A.L."/>
            <person name="Ruprecht R.M."/>
        </authorList>
    </citation>
    <scope>NUCLEOTIDE SEQUENCE [LARGE SCALE GENOMIC DNA]</scope>
</reference>
<accession>A0A2H1GPC3</accession>
<organism evidence="2 3">
    <name type="scientific">Zymoseptoria tritici ST99CH_1E4</name>
    <dbReference type="NCBI Taxonomy" id="1276532"/>
    <lineage>
        <taxon>Eukaryota</taxon>
        <taxon>Fungi</taxon>
        <taxon>Dikarya</taxon>
        <taxon>Ascomycota</taxon>
        <taxon>Pezizomycotina</taxon>
        <taxon>Dothideomycetes</taxon>
        <taxon>Dothideomycetidae</taxon>
        <taxon>Mycosphaerellales</taxon>
        <taxon>Mycosphaerellaceae</taxon>
        <taxon>Zymoseptoria</taxon>
    </lineage>
</organism>
<evidence type="ECO:0000256" key="1">
    <source>
        <dbReference type="SAM" id="MobiDB-lite"/>
    </source>
</evidence>
<evidence type="ECO:0000313" key="2">
    <source>
        <dbReference type="EMBL" id="SMR55453.1"/>
    </source>
</evidence>
<evidence type="ECO:0008006" key="4">
    <source>
        <dbReference type="Google" id="ProtNLM"/>
    </source>
</evidence>
<feature type="compositionally biased region" description="Basic and acidic residues" evidence="1">
    <location>
        <begin position="19"/>
        <end position="42"/>
    </location>
</feature>
<dbReference type="EMBL" id="LT854259">
    <property type="protein sequence ID" value="SMR55453.1"/>
    <property type="molecule type" value="Genomic_DNA"/>
</dbReference>
<evidence type="ECO:0000313" key="3">
    <source>
        <dbReference type="Proteomes" id="UP000245764"/>
    </source>
</evidence>
<feature type="region of interest" description="Disordered" evidence="1">
    <location>
        <begin position="210"/>
        <end position="249"/>
    </location>
</feature>
<protein>
    <recommendedName>
        <fullName evidence="4">Myb/SANT-like domain-containing protein</fullName>
    </recommendedName>
</protein>
<feature type="region of interest" description="Disordered" evidence="1">
    <location>
        <begin position="177"/>
        <end position="197"/>
    </location>
</feature>
<feature type="compositionally biased region" description="Basic residues" evidence="1">
    <location>
        <begin position="1"/>
        <end position="18"/>
    </location>
</feature>
<name>A0A2H1GPC3_ZYMTR</name>
<sequence>MPTPPKRKRPAKPSKPRKTRDPEVAKAKREAKAAAKAKKDARNEAITAYPELVEYKDKQIEFMLELFKERKSVQTDGKNYTLQTFNECAAIIADHFKVKIKGSSLKSKWQKLKKNPPRAEPSVEAEHILKFPECYNFVCDHEIQFKAQFEELVGDDVATGKLAATADDLGEEVEVEVVDSDSSDDKDQEAATDCDLNELSETERQFVMAKRHEKAHKAAKEAAAASKKAKKRVHRAVDPEERVHKKTISAGIRPFAESLTALTRSMEARAA</sequence>
<dbReference type="AlphaFoldDB" id="A0A2H1GPC3"/>
<feature type="region of interest" description="Disordered" evidence="1">
    <location>
        <begin position="1"/>
        <end position="42"/>
    </location>
</feature>
<gene>
    <name evidence="2" type="ORF">ZT1E4_G7801</name>
</gene>
<dbReference type="Proteomes" id="UP000245764">
    <property type="component" value="Chromosome 7"/>
</dbReference>